<proteinExistence type="predicted"/>
<comment type="caution">
    <text evidence="2">The sequence shown here is derived from an EMBL/GenBank/DDBJ whole genome shotgun (WGS) entry which is preliminary data.</text>
</comment>
<evidence type="ECO:0000256" key="1">
    <source>
        <dbReference type="SAM" id="MobiDB-lite"/>
    </source>
</evidence>
<reference evidence="2" key="1">
    <citation type="journal article" date="2023" name="PhytoFront">
        <title>Draft Genome Resources of Seven Strains of Tilletia horrida, Causal Agent of Kernel Smut of Rice.</title>
        <authorList>
            <person name="Khanal S."/>
            <person name="Antony Babu S."/>
            <person name="Zhou X.G."/>
        </authorList>
    </citation>
    <scope>NUCLEOTIDE SEQUENCE</scope>
    <source>
        <strain evidence="2">TX6</strain>
    </source>
</reference>
<gene>
    <name evidence="2" type="ORF">OC846_003610</name>
</gene>
<dbReference type="Proteomes" id="UP001176517">
    <property type="component" value="Unassembled WGS sequence"/>
</dbReference>
<feature type="compositionally biased region" description="Polar residues" evidence="1">
    <location>
        <begin position="43"/>
        <end position="61"/>
    </location>
</feature>
<name>A0AAN6GPS5_9BASI</name>
<protein>
    <submittedName>
        <fullName evidence="2">Uncharacterized protein</fullName>
    </submittedName>
</protein>
<sequence>MSNNAGESVGNAIKGAFNAIGGAGESIRGNINAALDGAGEAITHNTSTGTTAPSSMSSEDPNSVAKKGEQQFKEGIAQLKQT</sequence>
<evidence type="ECO:0000313" key="3">
    <source>
        <dbReference type="Proteomes" id="UP001176517"/>
    </source>
</evidence>
<dbReference type="AlphaFoldDB" id="A0AAN6GPS5"/>
<feature type="region of interest" description="Disordered" evidence="1">
    <location>
        <begin position="42"/>
        <end position="82"/>
    </location>
</feature>
<evidence type="ECO:0000313" key="2">
    <source>
        <dbReference type="EMBL" id="KAK0550595.1"/>
    </source>
</evidence>
<keyword evidence="3" id="KW-1185">Reference proteome</keyword>
<dbReference type="EMBL" id="JAPDMZ010000090">
    <property type="protein sequence ID" value="KAK0550595.1"/>
    <property type="molecule type" value="Genomic_DNA"/>
</dbReference>
<organism evidence="2 3">
    <name type="scientific">Tilletia horrida</name>
    <dbReference type="NCBI Taxonomy" id="155126"/>
    <lineage>
        <taxon>Eukaryota</taxon>
        <taxon>Fungi</taxon>
        <taxon>Dikarya</taxon>
        <taxon>Basidiomycota</taxon>
        <taxon>Ustilaginomycotina</taxon>
        <taxon>Exobasidiomycetes</taxon>
        <taxon>Tilletiales</taxon>
        <taxon>Tilletiaceae</taxon>
        <taxon>Tilletia</taxon>
    </lineage>
</organism>
<accession>A0AAN6GPS5</accession>